<accession>A0A165GZ34</accession>
<dbReference type="PROSITE" id="PS50048">
    <property type="entry name" value="ZN2_CY6_FUNGAL_2"/>
    <property type="match status" value="1"/>
</dbReference>
<organism evidence="5 6">
    <name type="scientific">Laetiporus sulphureus 93-53</name>
    <dbReference type="NCBI Taxonomy" id="1314785"/>
    <lineage>
        <taxon>Eukaryota</taxon>
        <taxon>Fungi</taxon>
        <taxon>Dikarya</taxon>
        <taxon>Basidiomycota</taxon>
        <taxon>Agaricomycotina</taxon>
        <taxon>Agaricomycetes</taxon>
        <taxon>Polyporales</taxon>
        <taxon>Laetiporus</taxon>
    </lineage>
</organism>
<dbReference type="SMART" id="SM00066">
    <property type="entry name" value="GAL4"/>
    <property type="match status" value="1"/>
</dbReference>
<evidence type="ECO:0000259" key="4">
    <source>
        <dbReference type="PROSITE" id="PS50048"/>
    </source>
</evidence>
<dbReference type="STRING" id="1314785.A0A165GZ34"/>
<comment type="subcellular location">
    <subcellularLocation>
        <location evidence="1">Nucleus</location>
    </subcellularLocation>
</comment>
<dbReference type="InterPro" id="IPR001138">
    <property type="entry name" value="Zn2Cys6_DnaBD"/>
</dbReference>
<protein>
    <recommendedName>
        <fullName evidence="4">Zn(2)-C6 fungal-type domain-containing protein</fullName>
    </recommendedName>
</protein>
<feature type="region of interest" description="Disordered" evidence="3">
    <location>
        <begin position="129"/>
        <end position="188"/>
    </location>
</feature>
<dbReference type="Pfam" id="PF00172">
    <property type="entry name" value="Zn_clus"/>
    <property type="match status" value="1"/>
</dbReference>
<evidence type="ECO:0000256" key="1">
    <source>
        <dbReference type="ARBA" id="ARBA00004123"/>
    </source>
</evidence>
<feature type="compositionally biased region" description="Polar residues" evidence="3">
    <location>
        <begin position="130"/>
        <end position="157"/>
    </location>
</feature>
<sequence>MSVDPAQQQPRKRRNTTDTVKRTTPEDDHRRKRRNRTTQSCLNCHTSKRMCDRKRPCGRCTQLGLTGLCVYEVDDPSRKCSSGDSQDEQSRLQKRVAELESVIRELKNKPHPRWVSGADAVEKIEKVLGESSNSPSSAPKDTQSSPSSPRASIQPTLRTGECSTPHADMTSPSLRHPNFSSQSSPFMSGCSTRVPSSPSICGSSPIDTPSPMTLSPIEPQIMSGVMPAEYDFSALFSGESAEKTGLEDSFFGDLWDRLIRHDGPCDASRGEHCGCLNDPALYNVILELSLRLRKAADLLSRSPKHAIGSGTCCLITQNIAELDRFTSNALGNISTPPDPFVPYAAASRERPTFAAGATNATLQCNAFGSARPNASVAPAATVAPPLQSMRPWDYKTASYPSPPWDDSFMSWVPQPQRR</sequence>
<dbReference type="EMBL" id="KV427608">
    <property type="protein sequence ID" value="KZT11027.1"/>
    <property type="molecule type" value="Genomic_DNA"/>
</dbReference>
<dbReference type="CDD" id="cd00067">
    <property type="entry name" value="GAL4"/>
    <property type="match status" value="1"/>
</dbReference>
<dbReference type="GO" id="GO:0008270">
    <property type="term" value="F:zinc ion binding"/>
    <property type="evidence" value="ECO:0007669"/>
    <property type="project" value="InterPro"/>
</dbReference>
<dbReference type="PROSITE" id="PS00463">
    <property type="entry name" value="ZN2_CY6_FUNGAL_1"/>
    <property type="match status" value="1"/>
</dbReference>
<dbReference type="Gene3D" id="4.10.240.10">
    <property type="entry name" value="Zn(2)-C6 fungal-type DNA-binding domain"/>
    <property type="match status" value="1"/>
</dbReference>
<dbReference type="GeneID" id="63823198"/>
<name>A0A165GZ34_9APHY</name>
<evidence type="ECO:0000256" key="3">
    <source>
        <dbReference type="SAM" id="MobiDB-lite"/>
    </source>
</evidence>
<dbReference type="InterPro" id="IPR050613">
    <property type="entry name" value="Sec_Metabolite_Reg"/>
</dbReference>
<dbReference type="InterPro" id="IPR036864">
    <property type="entry name" value="Zn2-C6_fun-type_DNA-bd_sf"/>
</dbReference>
<reference evidence="5 6" key="1">
    <citation type="journal article" date="2016" name="Mol. Biol. Evol.">
        <title>Comparative Genomics of Early-Diverging Mushroom-Forming Fungi Provides Insights into the Origins of Lignocellulose Decay Capabilities.</title>
        <authorList>
            <person name="Nagy L.G."/>
            <person name="Riley R."/>
            <person name="Tritt A."/>
            <person name="Adam C."/>
            <person name="Daum C."/>
            <person name="Floudas D."/>
            <person name="Sun H."/>
            <person name="Yadav J.S."/>
            <person name="Pangilinan J."/>
            <person name="Larsson K.H."/>
            <person name="Matsuura K."/>
            <person name="Barry K."/>
            <person name="Labutti K."/>
            <person name="Kuo R."/>
            <person name="Ohm R.A."/>
            <person name="Bhattacharya S.S."/>
            <person name="Shirouzu T."/>
            <person name="Yoshinaga Y."/>
            <person name="Martin F.M."/>
            <person name="Grigoriev I.V."/>
            <person name="Hibbett D.S."/>
        </authorList>
    </citation>
    <scope>NUCLEOTIDE SEQUENCE [LARGE SCALE GENOMIC DNA]</scope>
    <source>
        <strain evidence="5 6">93-53</strain>
    </source>
</reference>
<gene>
    <name evidence="5" type="ORF">LAESUDRAFT_693551</name>
</gene>
<dbReference type="AlphaFoldDB" id="A0A165GZ34"/>
<dbReference type="InParanoid" id="A0A165GZ34"/>
<dbReference type="PANTHER" id="PTHR31001:SF81">
    <property type="entry name" value="ZN(II)2CYS6 TRANSCRIPTION FACTOR"/>
    <property type="match status" value="1"/>
</dbReference>
<evidence type="ECO:0000256" key="2">
    <source>
        <dbReference type="ARBA" id="ARBA00023242"/>
    </source>
</evidence>
<dbReference type="PANTHER" id="PTHR31001">
    <property type="entry name" value="UNCHARACTERIZED TRANSCRIPTIONAL REGULATORY PROTEIN"/>
    <property type="match status" value="1"/>
</dbReference>
<evidence type="ECO:0000313" key="5">
    <source>
        <dbReference type="EMBL" id="KZT11027.1"/>
    </source>
</evidence>
<feature type="compositionally biased region" description="Basic and acidic residues" evidence="3">
    <location>
        <begin position="15"/>
        <end position="29"/>
    </location>
</feature>
<evidence type="ECO:0000313" key="6">
    <source>
        <dbReference type="Proteomes" id="UP000076871"/>
    </source>
</evidence>
<keyword evidence="2" id="KW-0539">Nucleus</keyword>
<feature type="domain" description="Zn(2)-C6 fungal-type" evidence="4">
    <location>
        <begin position="40"/>
        <end position="71"/>
    </location>
</feature>
<proteinExistence type="predicted"/>
<dbReference type="GO" id="GO:0000981">
    <property type="term" value="F:DNA-binding transcription factor activity, RNA polymerase II-specific"/>
    <property type="evidence" value="ECO:0007669"/>
    <property type="project" value="InterPro"/>
</dbReference>
<dbReference type="RefSeq" id="XP_040768767.1">
    <property type="nucleotide sequence ID" value="XM_040906169.1"/>
</dbReference>
<feature type="region of interest" description="Disordered" evidence="3">
    <location>
        <begin position="1"/>
        <end position="37"/>
    </location>
</feature>
<feature type="compositionally biased region" description="Polar residues" evidence="3">
    <location>
        <begin position="170"/>
        <end position="188"/>
    </location>
</feature>
<keyword evidence="6" id="KW-1185">Reference proteome</keyword>
<dbReference type="SUPFAM" id="SSF57701">
    <property type="entry name" value="Zn2/Cys6 DNA-binding domain"/>
    <property type="match status" value="1"/>
</dbReference>
<dbReference type="GO" id="GO:0005634">
    <property type="term" value="C:nucleus"/>
    <property type="evidence" value="ECO:0007669"/>
    <property type="project" value="UniProtKB-SubCell"/>
</dbReference>
<dbReference type="Proteomes" id="UP000076871">
    <property type="component" value="Unassembled WGS sequence"/>
</dbReference>
<dbReference type="OrthoDB" id="2269373at2759"/>